<feature type="transmembrane region" description="Helical" evidence="1">
    <location>
        <begin position="162"/>
        <end position="180"/>
    </location>
</feature>
<dbReference type="EMBL" id="BALE01000010">
    <property type="protein sequence ID" value="GAN53516.1"/>
    <property type="molecule type" value="Genomic_DNA"/>
</dbReference>
<dbReference type="InterPro" id="IPR005804">
    <property type="entry name" value="FA_desaturase_dom"/>
</dbReference>
<evidence type="ECO:0000256" key="1">
    <source>
        <dbReference type="SAM" id="Phobius"/>
    </source>
</evidence>
<comment type="caution">
    <text evidence="3">The sequence shown here is derived from an EMBL/GenBank/DDBJ whole genome shotgun (WGS) entry which is preliminary data.</text>
</comment>
<proteinExistence type="predicted"/>
<evidence type="ECO:0000313" key="3">
    <source>
        <dbReference type="EMBL" id="GAN53516.1"/>
    </source>
</evidence>
<dbReference type="GO" id="GO:0016717">
    <property type="term" value="F:oxidoreductase activity, acting on paired donors, with oxidation of a pair of donors resulting in the reduction of molecular oxygen to two molecules of water"/>
    <property type="evidence" value="ECO:0007669"/>
    <property type="project" value="TreeGrafter"/>
</dbReference>
<feature type="transmembrane region" description="Helical" evidence="1">
    <location>
        <begin position="192"/>
        <end position="212"/>
    </location>
</feature>
<dbReference type="RefSeq" id="WP_048847555.1">
    <property type="nucleotide sequence ID" value="NZ_BALE01000010.1"/>
</dbReference>
<feature type="domain" description="Fatty acid desaturase" evidence="2">
    <location>
        <begin position="59"/>
        <end position="303"/>
    </location>
</feature>
<feature type="transmembrane region" description="Helical" evidence="1">
    <location>
        <begin position="60"/>
        <end position="78"/>
    </location>
</feature>
<keyword evidence="4" id="KW-1185">Reference proteome</keyword>
<reference evidence="3 4" key="1">
    <citation type="submission" date="2012-10" db="EMBL/GenBank/DDBJ databases">
        <title>Genome sequencing of Tanticharoenia sakaeratensis NBRC 103193.</title>
        <authorList>
            <person name="Azuma Y."/>
            <person name="Hadano H."/>
            <person name="Hirakawa H."/>
            <person name="Matsushita K."/>
        </authorList>
    </citation>
    <scope>NUCLEOTIDE SEQUENCE [LARGE SCALE GENOMIC DNA]</scope>
    <source>
        <strain evidence="3 4">NBRC 103193</strain>
    </source>
</reference>
<accession>A0A0D6MJ50</accession>
<keyword evidence="1" id="KW-0472">Membrane</keyword>
<dbReference type="STRING" id="1231623.Tasa_010_063"/>
<dbReference type="Proteomes" id="UP000032679">
    <property type="component" value="Unassembled WGS sequence"/>
</dbReference>
<dbReference type="GO" id="GO:0006629">
    <property type="term" value="P:lipid metabolic process"/>
    <property type="evidence" value="ECO:0007669"/>
    <property type="project" value="InterPro"/>
</dbReference>
<protein>
    <submittedName>
        <fullName evidence="3">Fatty acid desaturase</fullName>
    </submittedName>
</protein>
<dbReference type="PANTHER" id="PTHR19353">
    <property type="entry name" value="FATTY ACID DESATURASE 2"/>
    <property type="match status" value="1"/>
</dbReference>
<name>A0A0D6MJ50_9PROT</name>
<dbReference type="PANTHER" id="PTHR19353:SF73">
    <property type="entry name" value="FATTY ACID DESATURASE"/>
    <property type="match status" value="1"/>
</dbReference>
<feature type="transmembrane region" description="Helical" evidence="1">
    <location>
        <begin position="32"/>
        <end position="53"/>
    </location>
</feature>
<dbReference type="Pfam" id="PF00487">
    <property type="entry name" value="FA_desaturase"/>
    <property type="match status" value="1"/>
</dbReference>
<dbReference type="OrthoDB" id="9769653at2"/>
<keyword evidence="1" id="KW-0812">Transmembrane</keyword>
<evidence type="ECO:0000259" key="2">
    <source>
        <dbReference type="Pfam" id="PF00487"/>
    </source>
</evidence>
<keyword evidence="1" id="KW-1133">Transmembrane helix</keyword>
<gene>
    <name evidence="3" type="ORF">Tasa_010_063</name>
</gene>
<sequence length="319" mass="35320">MNAEASPFCPIERAETIRSVKSFQRPDLLTSIGQTVSTVGALLVCYAVLLVGLAHGHRMVLLLAPVATGLAIRTFTLQHDCGHGSLFPGARANALVGRLCSLLTLTPYDHWRSHHALHHAGWNNIDSRGRLSDIYSDCITISEYHAMTSMQKAVYRLSKHPVIALLLMPPIIFFIVYRIPFDTPSAWRRERLGVHLTNLCLVLLYGGLGYAFGFATVGLVTLCVIYPASIIGVWLFLVQHKFEGVHWVGQDAWDPFEASLTGCSFLRLPAVLNWFSGSIGLHHIHHAAPGIPNYRLADCHEAHAVFQNVKTIGFREAVR</sequence>
<evidence type="ECO:0000313" key="4">
    <source>
        <dbReference type="Proteomes" id="UP000032679"/>
    </source>
</evidence>
<dbReference type="InterPro" id="IPR012171">
    <property type="entry name" value="Fatty_acid_desaturase"/>
</dbReference>
<dbReference type="GO" id="GO:0016020">
    <property type="term" value="C:membrane"/>
    <property type="evidence" value="ECO:0007669"/>
    <property type="project" value="TreeGrafter"/>
</dbReference>
<organism evidence="3 4">
    <name type="scientific">Tanticharoenia sakaeratensis NBRC 103193</name>
    <dbReference type="NCBI Taxonomy" id="1231623"/>
    <lineage>
        <taxon>Bacteria</taxon>
        <taxon>Pseudomonadati</taxon>
        <taxon>Pseudomonadota</taxon>
        <taxon>Alphaproteobacteria</taxon>
        <taxon>Acetobacterales</taxon>
        <taxon>Acetobacteraceae</taxon>
        <taxon>Tanticharoenia</taxon>
    </lineage>
</organism>
<feature type="transmembrane region" description="Helical" evidence="1">
    <location>
        <begin position="218"/>
        <end position="237"/>
    </location>
</feature>
<dbReference type="AlphaFoldDB" id="A0A0D6MJ50"/>